<dbReference type="RefSeq" id="WP_114074781.1">
    <property type="nucleotide sequence ID" value="NZ_CP030918.1"/>
</dbReference>
<keyword evidence="9" id="KW-0472">Membrane</keyword>
<dbReference type="GO" id="GO:0005524">
    <property type="term" value="F:ATP binding"/>
    <property type="evidence" value="ECO:0007669"/>
    <property type="project" value="UniProtKB-KW"/>
</dbReference>
<keyword evidence="12" id="KW-1185">Reference proteome</keyword>
<evidence type="ECO:0000313" key="11">
    <source>
        <dbReference type="EMBL" id="AXC48461.1"/>
    </source>
</evidence>
<keyword evidence="6" id="KW-0547">Nucleotide-binding</keyword>
<dbReference type="Proteomes" id="UP000252023">
    <property type="component" value="Chromosome"/>
</dbReference>
<dbReference type="CDD" id="cd03216">
    <property type="entry name" value="ABC_Carb_Monos_I"/>
    <property type="match status" value="1"/>
</dbReference>
<organism evidence="11 12">
    <name type="scientific">Paracoccus suum</name>
    <dbReference type="NCBI Taxonomy" id="2259340"/>
    <lineage>
        <taxon>Bacteria</taxon>
        <taxon>Pseudomonadati</taxon>
        <taxon>Pseudomonadota</taxon>
        <taxon>Alphaproteobacteria</taxon>
        <taxon>Rhodobacterales</taxon>
        <taxon>Paracoccaceae</taxon>
        <taxon>Paracoccus</taxon>
    </lineage>
</organism>
<dbReference type="KEGG" id="pars:DRW48_00980"/>
<keyword evidence="2" id="KW-0813">Transport</keyword>
<dbReference type="InterPro" id="IPR050107">
    <property type="entry name" value="ABC_carbohydrate_import_ATPase"/>
</dbReference>
<dbReference type="PANTHER" id="PTHR43790">
    <property type="entry name" value="CARBOHYDRATE TRANSPORT ATP-BINDING PROTEIN MG119-RELATED"/>
    <property type="match status" value="1"/>
</dbReference>
<dbReference type="FunFam" id="3.40.50.300:FF:000127">
    <property type="entry name" value="Ribose import ATP-binding protein RbsA"/>
    <property type="match status" value="1"/>
</dbReference>
<evidence type="ECO:0000256" key="5">
    <source>
        <dbReference type="ARBA" id="ARBA00022737"/>
    </source>
</evidence>
<dbReference type="InterPro" id="IPR003593">
    <property type="entry name" value="AAA+_ATPase"/>
</dbReference>
<evidence type="ECO:0000256" key="3">
    <source>
        <dbReference type="ARBA" id="ARBA00022475"/>
    </source>
</evidence>
<evidence type="ECO:0000256" key="6">
    <source>
        <dbReference type="ARBA" id="ARBA00022741"/>
    </source>
</evidence>
<proteinExistence type="predicted"/>
<dbReference type="SUPFAM" id="SSF52540">
    <property type="entry name" value="P-loop containing nucleoside triphosphate hydrolases"/>
    <property type="match status" value="2"/>
</dbReference>
<dbReference type="OrthoDB" id="9805029at2"/>
<keyword evidence="8" id="KW-1278">Translocase</keyword>
<dbReference type="PROSITE" id="PS50893">
    <property type="entry name" value="ABC_TRANSPORTER_2"/>
    <property type="match status" value="2"/>
</dbReference>
<evidence type="ECO:0000256" key="7">
    <source>
        <dbReference type="ARBA" id="ARBA00022840"/>
    </source>
</evidence>
<dbReference type="InterPro" id="IPR027417">
    <property type="entry name" value="P-loop_NTPase"/>
</dbReference>
<dbReference type="GO" id="GO:0005886">
    <property type="term" value="C:plasma membrane"/>
    <property type="evidence" value="ECO:0007669"/>
    <property type="project" value="UniProtKB-SubCell"/>
</dbReference>
<sequence length="535" mass="57725">MAPQDLPGNAGAAATSAPDLVRVDVPPAIELIGISKAFGPVQANRDINLTVQRGTIHGIVGENGAGKSTLMSILYGFYRPDAGEIRVGGQPLTIADSQTAIRAGIGMVFQHFKLVRNFTVLENVILGAEDGPWLARSLARARGELTRLARDYELNVDPGEVVDELSVGHQQRVEILKALYRQADILILDEPTGVLTPPEADHLFRILRGLRDEGKTIILITHKLREIMEITDNVSVMRRGEMVATLETARTSPAELAELMVGRKVLLRVDKAPAQPGPPVLEVRDLRLIDPDGVERLRGIDLTVRAGEIVGIAGVSGNGQTELLELLGGFPEVASKASGQIHVGGRPLPLIGRGADAAARRAAGIGHVPEDRQAEGLIMDFAAWENAIFGEHRDARWGGLLMDNDTIRRDTAGKMERFDVRPRDCNLPAKNFSGGNQQKLICAREIERGPRLLLVGQPTRGVDIGAIEFIHRQIVALRDTGAAILLVSVELDEIMSLSDRIVVMFDGRIMGERDAGTTDATELGLMMAGAERGAA</sequence>
<evidence type="ECO:0000313" key="12">
    <source>
        <dbReference type="Proteomes" id="UP000252023"/>
    </source>
</evidence>
<evidence type="ECO:0000259" key="10">
    <source>
        <dbReference type="PROSITE" id="PS50893"/>
    </source>
</evidence>
<dbReference type="Gene3D" id="3.40.50.300">
    <property type="entry name" value="P-loop containing nucleotide triphosphate hydrolases"/>
    <property type="match status" value="2"/>
</dbReference>
<dbReference type="Pfam" id="PF00005">
    <property type="entry name" value="ABC_tran"/>
    <property type="match status" value="2"/>
</dbReference>
<keyword evidence="7 11" id="KW-0067">ATP-binding</keyword>
<evidence type="ECO:0000256" key="4">
    <source>
        <dbReference type="ARBA" id="ARBA00022597"/>
    </source>
</evidence>
<dbReference type="SMART" id="SM00382">
    <property type="entry name" value="AAA"/>
    <property type="match status" value="2"/>
</dbReference>
<evidence type="ECO:0000256" key="2">
    <source>
        <dbReference type="ARBA" id="ARBA00022448"/>
    </source>
</evidence>
<comment type="subcellular location">
    <subcellularLocation>
        <location evidence="1">Cell membrane</location>
        <topology evidence="1">Peripheral membrane protein</topology>
    </subcellularLocation>
</comment>
<evidence type="ECO:0000256" key="1">
    <source>
        <dbReference type="ARBA" id="ARBA00004202"/>
    </source>
</evidence>
<dbReference type="PANTHER" id="PTHR43790:SF4">
    <property type="entry name" value="GUANOSINE IMPORT ATP-BINDING PROTEIN NUPO"/>
    <property type="match status" value="1"/>
</dbReference>
<accession>A0A344PGF6</accession>
<keyword evidence="4" id="KW-0762">Sugar transport</keyword>
<dbReference type="AlphaFoldDB" id="A0A344PGF6"/>
<dbReference type="CDD" id="cd03215">
    <property type="entry name" value="ABC_Carb_Monos_II"/>
    <property type="match status" value="1"/>
</dbReference>
<name>A0A344PGF6_9RHOB</name>
<dbReference type="EMBL" id="CP030918">
    <property type="protein sequence ID" value="AXC48461.1"/>
    <property type="molecule type" value="Genomic_DNA"/>
</dbReference>
<reference evidence="12" key="1">
    <citation type="submission" date="2018-07" db="EMBL/GenBank/DDBJ databases">
        <title>Genome sequencing of Paracoccus sp. SC2-6.</title>
        <authorList>
            <person name="Heo J."/>
            <person name="Kim S.-J."/>
            <person name="Kwon S.-W."/>
        </authorList>
    </citation>
    <scope>NUCLEOTIDE SEQUENCE [LARGE SCALE GENOMIC DNA]</scope>
    <source>
        <strain evidence="12">SC2-6</strain>
    </source>
</reference>
<evidence type="ECO:0000256" key="8">
    <source>
        <dbReference type="ARBA" id="ARBA00022967"/>
    </source>
</evidence>
<evidence type="ECO:0000256" key="9">
    <source>
        <dbReference type="ARBA" id="ARBA00023136"/>
    </source>
</evidence>
<keyword evidence="3" id="KW-1003">Cell membrane</keyword>
<feature type="domain" description="ABC transporter" evidence="10">
    <location>
        <begin position="29"/>
        <end position="264"/>
    </location>
</feature>
<dbReference type="GO" id="GO:0016887">
    <property type="term" value="F:ATP hydrolysis activity"/>
    <property type="evidence" value="ECO:0007669"/>
    <property type="project" value="InterPro"/>
</dbReference>
<protein>
    <submittedName>
        <fullName evidence="11">ABC transporter ATP-binding protein</fullName>
    </submittedName>
</protein>
<gene>
    <name evidence="11" type="ORF">DRW48_00980</name>
</gene>
<feature type="domain" description="ABC transporter" evidence="10">
    <location>
        <begin position="281"/>
        <end position="531"/>
    </location>
</feature>
<keyword evidence="5" id="KW-0677">Repeat</keyword>
<dbReference type="InterPro" id="IPR003439">
    <property type="entry name" value="ABC_transporter-like_ATP-bd"/>
</dbReference>